<dbReference type="GO" id="GO:0043571">
    <property type="term" value="P:maintenance of CRISPR repeat elements"/>
    <property type="evidence" value="ECO:0007669"/>
    <property type="project" value="UniProtKB-UniRule"/>
</dbReference>
<name>A0AAI9F1W4_9BACT</name>
<keyword evidence="3 9" id="KW-0540">Nuclease</keyword>
<evidence type="ECO:0000256" key="2">
    <source>
        <dbReference type="ARBA" id="ARBA00009959"/>
    </source>
</evidence>
<reference evidence="10 11" key="1">
    <citation type="journal article" date="2011" name="Stand. Genomic Sci.">
        <title>Draft genome sequence of Caminibacter mediatlanticus strain TB-2, an epsilonproteobacterium isolated from a deep-sea hydrothermal vent.</title>
        <authorList>
            <person name="Giovannelli D."/>
            <person name="Ferriera S."/>
            <person name="Johnson J."/>
            <person name="Kravitz S."/>
            <person name="Perez-Rodriguez I."/>
            <person name="Ricci J."/>
            <person name="O'Brien C."/>
            <person name="Voordeckers J.W."/>
            <person name="Bini E."/>
            <person name="Vetriani C."/>
        </authorList>
    </citation>
    <scope>NUCLEOTIDE SEQUENCE [LARGE SCALE GENOMIC DNA]</scope>
    <source>
        <strain evidence="10 11">TB-2</strain>
    </source>
</reference>
<dbReference type="RefSeq" id="WP_007475291.1">
    <property type="nucleotide sequence ID" value="NZ_ABCJ01000009.1"/>
</dbReference>
<evidence type="ECO:0000256" key="4">
    <source>
        <dbReference type="ARBA" id="ARBA00022723"/>
    </source>
</evidence>
<dbReference type="Gene3D" id="3.30.70.240">
    <property type="match status" value="1"/>
</dbReference>
<evidence type="ECO:0000256" key="1">
    <source>
        <dbReference type="ARBA" id="ARBA00001946"/>
    </source>
</evidence>
<evidence type="ECO:0000256" key="8">
    <source>
        <dbReference type="ARBA" id="ARBA00023118"/>
    </source>
</evidence>
<feature type="binding site" evidence="9">
    <location>
        <position position="9"/>
    </location>
    <ligand>
        <name>Mg(2+)</name>
        <dbReference type="ChEBI" id="CHEBI:18420"/>
        <note>catalytic</note>
    </ligand>
</feature>
<dbReference type="InterPro" id="IPR019199">
    <property type="entry name" value="Virulence_VapD/CRISPR_Cas2"/>
</dbReference>
<comment type="similarity">
    <text evidence="2 9">Belongs to the CRISPR-associated endoribonuclease Cas2 protein family.</text>
</comment>
<dbReference type="CDD" id="cd09725">
    <property type="entry name" value="Cas2_I_II_III"/>
    <property type="match status" value="1"/>
</dbReference>
<dbReference type="AlphaFoldDB" id="A0AAI9F1W4"/>
<dbReference type="GO" id="GO:0016787">
    <property type="term" value="F:hydrolase activity"/>
    <property type="evidence" value="ECO:0007669"/>
    <property type="project" value="UniProtKB-KW"/>
</dbReference>
<comment type="subunit">
    <text evidence="9">Homodimer, forms a heterotetramer with a Cas1 homodimer.</text>
</comment>
<accession>A0AAI9F1W4</accession>
<keyword evidence="6 9" id="KW-0378">Hydrolase</keyword>
<sequence>MADFLIAYDIKDNKRLSKFCKRLEKIAIRIEYSVFFMPNVTKEYVAEKIIRLNKLLKDEDDVRVYRVIDEGIVIGNGEILSEIFVVRG</sequence>
<dbReference type="GO" id="GO:0046872">
    <property type="term" value="F:metal ion binding"/>
    <property type="evidence" value="ECO:0007669"/>
    <property type="project" value="UniProtKB-UniRule"/>
</dbReference>
<evidence type="ECO:0000256" key="3">
    <source>
        <dbReference type="ARBA" id="ARBA00022722"/>
    </source>
</evidence>
<comment type="caution">
    <text evidence="10">The sequence shown here is derived from an EMBL/GenBank/DDBJ whole genome shotgun (WGS) entry which is preliminary data.</text>
</comment>
<keyword evidence="7 9" id="KW-0460">Magnesium</keyword>
<keyword evidence="8 9" id="KW-0051">Antiviral defense</keyword>
<dbReference type="NCBIfam" id="TIGR01573">
    <property type="entry name" value="cas2"/>
    <property type="match status" value="1"/>
</dbReference>
<dbReference type="InterPro" id="IPR021127">
    <property type="entry name" value="CRISPR_associated_Cas2"/>
</dbReference>
<comment type="function">
    <text evidence="9">CRISPR (clustered regularly interspaced short palindromic repeat), is an adaptive immune system that provides protection against mobile genetic elements (viruses, transposable elements and conjugative plasmids). CRISPR clusters contain sequences complementary to antecedent mobile elements and target invading nucleic acids. CRISPR clusters are transcribed and processed into CRISPR RNA (crRNA). Functions as a ssRNA-specific endoribonuclease. Involved in the integration of spacer DNA into the CRISPR cassette.</text>
</comment>
<evidence type="ECO:0000256" key="6">
    <source>
        <dbReference type="ARBA" id="ARBA00022801"/>
    </source>
</evidence>
<dbReference type="EMBL" id="ABCJ01000009">
    <property type="protein sequence ID" value="EDM23135.1"/>
    <property type="molecule type" value="Genomic_DNA"/>
</dbReference>
<protein>
    <recommendedName>
        <fullName evidence="9">CRISPR-associated endoribonuclease Cas2</fullName>
        <ecNumber evidence="9">3.1.-.-</ecNumber>
    </recommendedName>
</protein>
<evidence type="ECO:0000256" key="5">
    <source>
        <dbReference type="ARBA" id="ARBA00022759"/>
    </source>
</evidence>
<evidence type="ECO:0000256" key="9">
    <source>
        <dbReference type="HAMAP-Rule" id="MF_01471"/>
    </source>
</evidence>
<dbReference type="GO" id="GO:0004521">
    <property type="term" value="F:RNA endonuclease activity"/>
    <property type="evidence" value="ECO:0007669"/>
    <property type="project" value="InterPro"/>
</dbReference>
<dbReference type="HAMAP" id="MF_01471">
    <property type="entry name" value="Cas2"/>
    <property type="match status" value="1"/>
</dbReference>
<evidence type="ECO:0000313" key="10">
    <source>
        <dbReference type="EMBL" id="EDM23135.1"/>
    </source>
</evidence>
<gene>
    <name evidence="9" type="primary">cas2</name>
    <name evidence="10" type="ORF">CMTB2_05867</name>
</gene>
<organism evidence="10 11">
    <name type="scientific">Caminibacter mediatlanticus TB-2</name>
    <dbReference type="NCBI Taxonomy" id="391592"/>
    <lineage>
        <taxon>Bacteria</taxon>
        <taxon>Pseudomonadati</taxon>
        <taxon>Campylobacterota</taxon>
        <taxon>Epsilonproteobacteria</taxon>
        <taxon>Nautiliales</taxon>
        <taxon>Nautiliaceae</taxon>
        <taxon>Caminibacter</taxon>
    </lineage>
</organism>
<evidence type="ECO:0000256" key="7">
    <source>
        <dbReference type="ARBA" id="ARBA00022842"/>
    </source>
</evidence>
<keyword evidence="4 9" id="KW-0479">Metal-binding</keyword>
<evidence type="ECO:0000313" key="11">
    <source>
        <dbReference type="Proteomes" id="UP000003288"/>
    </source>
</evidence>
<comment type="cofactor">
    <cofactor evidence="1 9">
        <name>Mg(2+)</name>
        <dbReference type="ChEBI" id="CHEBI:18420"/>
    </cofactor>
</comment>
<proteinExistence type="inferred from homology"/>
<dbReference type="GO" id="GO:0051607">
    <property type="term" value="P:defense response to virus"/>
    <property type="evidence" value="ECO:0007669"/>
    <property type="project" value="UniProtKB-UniRule"/>
</dbReference>
<dbReference type="SUPFAM" id="SSF143430">
    <property type="entry name" value="TTP0101/SSO1404-like"/>
    <property type="match status" value="1"/>
</dbReference>
<dbReference type="EC" id="3.1.-.-" evidence="9"/>
<dbReference type="Pfam" id="PF09827">
    <property type="entry name" value="CRISPR_Cas2"/>
    <property type="match status" value="1"/>
</dbReference>
<dbReference type="Proteomes" id="UP000003288">
    <property type="component" value="Unassembled WGS sequence"/>
</dbReference>
<keyword evidence="5 9" id="KW-0255">Endonuclease</keyword>